<dbReference type="EMBL" id="KB526470">
    <property type="protein sequence ID" value="EMP36089.1"/>
    <property type="molecule type" value="Genomic_DNA"/>
</dbReference>
<protein>
    <submittedName>
        <fullName evidence="2">Uncharacterized protein</fullName>
    </submittedName>
</protein>
<feature type="region of interest" description="Disordered" evidence="1">
    <location>
        <begin position="1"/>
        <end position="63"/>
    </location>
</feature>
<keyword evidence="3" id="KW-1185">Reference proteome</keyword>
<evidence type="ECO:0000313" key="3">
    <source>
        <dbReference type="Proteomes" id="UP000031443"/>
    </source>
</evidence>
<name>M7BFV8_CHEMY</name>
<feature type="compositionally biased region" description="Basic residues" evidence="1">
    <location>
        <begin position="16"/>
        <end position="26"/>
    </location>
</feature>
<feature type="compositionally biased region" description="Polar residues" evidence="1">
    <location>
        <begin position="149"/>
        <end position="161"/>
    </location>
</feature>
<evidence type="ECO:0000313" key="2">
    <source>
        <dbReference type="EMBL" id="EMP36089.1"/>
    </source>
</evidence>
<reference evidence="3" key="1">
    <citation type="journal article" date="2013" name="Nat. Genet.">
        <title>The draft genomes of soft-shell turtle and green sea turtle yield insights into the development and evolution of the turtle-specific body plan.</title>
        <authorList>
            <person name="Wang Z."/>
            <person name="Pascual-Anaya J."/>
            <person name="Zadissa A."/>
            <person name="Li W."/>
            <person name="Niimura Y."/>
            <person name="Huang Z."/>
            <person name="Li C."/>
            <person name="White S."/>
            <person name="Xiong Z."/>
            <person name="Fang D."/>
            <person name="Wang B."/>
            <person name="Ming Y."/>
            <person name="Chen Y."/>
            <person name="Zheng Y."/>
            <person name="Kuraku S."/>
            <person name="Pignatelli M."/>
            <person name="Herrero J."/>
            <person name="Beal K."/>
            <person name="Nozawa M."/>
            <person name="Li Q."/>
            <person name="Wang J."/>
            <person name="Zhang H."/>
            <person name="Yu L."/>
            <person name="Shigenobu S."/>
            <person name="Wang J."/>
            <person name="Liu J."/>
            <person name="Flicek P."/>
            <person name="Searle S."/>
            <person name="Wang J."/>
            <person name="Kuratani S."/>
            <person name="Yin Y."/>
            <person name="Aken B."/>
            <person name="Zhang G."/>
            <person name="Irie N."/>
        </authorList>
    </citation>
    <scope>NUCLEOTIDE SEQUENCE [LARGE SCALE GENOMIC DNA]</scope>
</reference>
<gene>
    <name evidence="2" type="ORF">UY3_06728</name>
</gene>
<sequence length="174" mass="19312">MVKGKKKEEKRGSTRPVRKIRGGKQPRPRDVNRGQWELRSAEPADAAAEPEETSAAEGLEEHKQILELEQRTGDVLSPESVDLFRERESGCGIEQRGSSRNQSQSQGLRVVSEEILKKLNHLQDSPPQDTPIGQELWPMGAPQQHLRTRQCTEPSGCTSAQEPEGDMPLLLGAT</sequence>
<dbReference type="AlphaFoldDB" id="M7BFV8"/>
<dbReference type="Proteomes" id="UP000031443">
    <property type="component" value="Unassembled WGS sequence"/>
</dbReference>
<evidence type="ECO:0000256" key="1">
    <source>
        <dbReference type="SAM" id="MobiDB-lite"/>
    </source>
</evidence>
<feature type="compositionally biased region" description="Basic and acidic residues" evidence="1">
    <location>
        <begin position="1"/>
        <end position="12"/>
    </location>
</feature>
<feature type="region of interest" description="Disordered" evidence="1">
    <location>
        <begin position="143"/>
        <end position="174"/>
    </location>
</feature>
<proteinExistence type="predicted"/>
<organism evidence="2 3">
    <name type="scientific">Chelonia mydas</name>
    <name type="common">Green sea-turtle</name>
    <name type="synonym">Chelonia agassizi</name>
    <dbReference type="NCBI Taxonomy" id="8469"/>
    <lineage>
        <taxon>Eukaryota</taxon>
        <taxon>Metazoa</taxon>
        <taxon>Chordata</taxon>
        <taxon>Craniata</taxon>
        <taxon>Vertebrata</taxon>
        <taxon>Euteleostomi</taxon>
        <taxon>Archelosauria</taxon>
        <taxon>Testudinata</taxon>
        <taxon>Testudines</taxon>
        <taxon>Cryptodira</taxon>
        <taxon>Durocryptodira</taxon>
        <taxon>Americhelydia</taxon>
        <taxon>Chelonioidea</taxon>
        <taxon>Cheloniidae</taxon>
        <taxon>Chelonia</taxon>
    </lineage>
</organism>
<accession>M7BFV8</accession>